<feature type="non-terminal residue" evidence="1">
    <location>
        <position position="1"/>
    </location>
</feature>
<feature type="non-terminal residue" evidence="1">
    <location>
        <position position="114"/>
    </location>
</feature>
<name>A0A6G1B9D9_CROCR</name>
<evidence type="ECO:0000313" key="1">
    <source>
        <dbReference type="EMBL" id="KAF0884556.1"/>
    </source>
</evidence>
<dbReference type="PANTHER" id="PTHR19446">
    <property type="entry name" value="REVERSE TRANSCRIPTASES"/>
    <property type="match status" value="1"/>
</dbReference>
<dbReference type="EMBL" id="VOAJ01001707">
    <property type="protein sequence ID" value="KAF0884556.1"/>
    <property type="molecule type" value="Genomic_DNA"/>
</dbReference>
<dbReference type="Proteomes" id="UP000475037">
    <property type="component" value="Unassembled WGS sequence"/>
</dbReference>
<comment type="caution">
    <text evidence="1">The sequence shown here is derived from an EMBL/GenBank/DDBJ whole genome shotgun (WGS) entry which is preliminary data.</text>
</comment>
<protein>
    <submittedName>
        <fullName evidence="1">LORF2 protein</fullName>
    </submittedName>
</protein>
<reference evidence="1 2" key="1">
    <citation type="submission" date="2019-11" db="EMBL/GenBank/DDBJ databases">
        <authorList>
            <person name="Yang C."/>
            <person name="Li F."/>
        </authorList>
    </citation>
    <scope>NUCLEOTIDE SEQUENCE [LARGE SCALE GENOMIC DNA]</scope>
    <source>
        <strain evidence="1">KB4526</strain>
        <tissue evidence="1">Muscle</tissue>
    </source>
</reference>
<organism evidence="1 2">
    <name type="scientific">Crocuta crocuta</name>
    <name type="common">Spotted hyena</name>
    <dbReference type="NCBI Taxonomy" id="9678"/>
    <lineage>
        <taxon>Eukaryota</taxon>
        <taxon>Metazoa</taxon>
        <taxon>Chordata</taxon>
        <taxon>Craniata</taxon>
        <taxon>Vertebrata</taxon>
        <taxon>Euteleostomi</taxon>
        <taxon>Mammalia</taxon>
        <taxon>Eutheria</taxon>
        <taxon>Laurasiatheria</taxon>
        <taxon>Carnivora</taxon>
        <taxon>Feliformia</taxon>
        <taxon>Hyaenidae</taxon>
        <taxon>Crocuta</taxon>
    </lineage>
</organism>
<evidence type="ECO:0000313" key="2">
    <source>
        <dbReference type="Proteomes" id="UP000475037"/>
    </source>
</evidence>
<sequence>ESFHNKWCWENWTAMCKRMKPDHFLTPYTKIKLKWIKDLNVRPETIKILEESSGSNFSDISHSNIFLDMSSEAKGIKTKINWGAWKAFCTEKKTINKTRRQPTEWEKIFTNDIS</sequence>
<dbReference type="AlphaFoldDB" id="A0A6G1B9D9"/>
<proteinExistence type="predicted"/>
<keyword evidence="2" id="KW-1185">Reference proteome</keyword>
<accession>A0A6G1B9D9</accession>
<gene>
    <name evidence="1" type="ORF">FOF47_R04597</name>
</gene>